<dbReference type="GO" id="GO:0004674">
    <property type="term" value="F:protein serine/threonine kinase activity"/>
    <property type="evidence" value="ECO:0007669"/>
    <property type="project" value="UniProtKB-KW"/>
</dbReference>
<dbReference type="InterPro" id="IPR053235">
    <property type="entry name" value="Ser_Thr_kinase"/>
</dbReference>
<name>A0A1Y1YKA9_9PLEO</name>
<dbReference type="Gene3D" id="3.30.200.20">
    <property type="entry name" value="Phosphorylase Kinase, domain 1"/>
    <property type="match status" value="1"/>
</dbReference>
<dbReference type="InterPro" id="IPR000719">
    <property type="entry name" value="Prot_kinase_dom"/>
</dbReference>
<keyword evidence="2 3" id="KW-0067">ATP-binding</keyword>
<accession>A0A1Y1YKA9</accession>
<dbReference type="PROSITE" id="PS00107">
    <property type="entry name" value="PROTEIN_KINASE_ATP"/>
    <property type="match status" value="1"/>
</dbReference>
<dbReference type="Pfam" id="PF00069">
    <property type="entry name" value="Pkinase"/>
    <property type="match status" value="1"/>
</dbReference>
<evidence type="ECO:0000259" key="5">
    <source>
        <dbReference type="PROSITE" id="PS50011"/>
    </source>
</evidence>
<keyword evidence="1 3" id="KW-0547">Nucleotide-binding</keyword>
<dbReference type="STRING" id="1231657.A0A1Y1YKA9"/>
<evidence type="ECO:0000256" key="2">
    <source>
        <dbReference type="ARBA" id="ARBA00022840"/>
    </source>
</evidence>
<keyword evidence="6" id="KW-0808">Transferase</keyword>
<dbReference type="Gene3D" id="1.10.510.10">
    <property type="entry name" value="Transferase(Phosphotransferase) domain 1"/>
    <property type="match status" value="1"/>
</dbReference>
<dbReference type="EMBL" id="MCFA01000215">
    <property type="protein sequence ID" value="ORX98445.1"/>
    <property type="molecule type" value="Genomic_DNA"/>
</dbReference>
<evidence type="ECO:0000313" key="7">
    <source>
        <dbReference type="Proteomes" id="UP000193144"/>
    </source>
</evidence>
<dbReference type="InterPro" id="IPR011009">
    <property type="entry name" value="Kinase-like_dom_sf"/>
</dbReference>
<dbReference type="PANTHER" id="PTHR24361">
    <property type="entry name" value="MITOGEN-ACTIVATED KINASE KINASE KINASE"/>
    <property type="match status" value="1"/>
</dbReference>
<proteinExistence type="inferred from homology"/>
<protein>
    <submittedName>
        <fullName evidence="6">Kinase-like domain-containing protein</fullName>
    </submittedName>
</protein>
<feature type="domain" description="Protein kinase" evidence="5">
    <location>
        <begin position="3"/>
        <end position="206"/>
    </location>
</feature>
<dbReference type="CDD" id="cd00180">
    <property type="entry name" value="PKc"/>
    <property type="match status" value="1"/>
</dbReference>
<dbReference type="SUPFAM" id="SSF56112">
    <property type="entry name" value="Protein kinase-like (PK-like)"/>
    <property type="match status" value="1"/>
</dbReference>
<dbReference type="GO" id="GO:0005737">
    <property type="term" value="C:cytoplasm"/>
    <property type="evidence" value="ECO:0007669"/>
    <property type="project" value="TreeGrafter"/>
</dbReference>
<dbReference type="InterPro" id="IPR017441">
    <property type="entry name" value="Protein_kinase_ATP_BS"/>
</dbReference>
<dbReference type="GO" id="GO:0005524">
    <property type="term" value="F:ATP binding"/>
    <property type="evidence" value="ECO:0007669"/>
    <property type="project" value="UniProtKB-UniRule"/>
</dbReference>
<keyword evidence="7" id="KW-1185">Reference proteome</keyword>
<keyword evidence="6" id="KW-0418">Kinase</keyword>
<gene>
    <name evidence="6" type="ORF">BCR34DRAFT_467874</name>
</gene>
<keyword evidence="4" id="KW-0723">Serine/threonine-protein kinase</keyword>
<evidence type="ECO:0000256" key="1">
    <source>
        <dbReference type="ARBA" id="ARBA00022741"/>
    </source>
</evidence>
<feature type="non-terminal residue" evidence="6">
    <location>
        <position position="1"/>
    </location>
</feature>
<evidence type="ECO:0000313" key="6">
    <source>
        <dbReference type="EMBL" id="ORX98445.1"/>
    </source>
</evidence>
<dbReference type="OrthoDB" id="4062651at2759"/>
<dbReference type="Proteomes" id="UP000193144">
    <property type="component" value="Unassembled WGS sequence"/>
</dbReference>
<feature type="non-terminal residue" evidence="6">
    <location>
        <position position="206"/>
    </location>
</feature>
<evidence type="ECO:0000256" key="3">
    <source>
        <dbReference type="PROSITE-ProRule" id="PRU10141"/>
    </source>
</evidence>
<dbReference type="PROSITE" id="PS00108">
    <property type="entry name" value="PROTEIN_KINASE_ST"/>
    <property type="match status" value="1"/>
</dbReference>
<dbReference type="SMART" id="SM00220">
    <property type="entry name" value="S_TKc"/>
    <property type="match status" value="1"/>
</dbReference>
<evidence type="ECO:0000256" key="4">
    <source>
        <dbReference type="RuleBase" id="RU000304"/>
    </source>
</evidence>
<comment type="similarity">
    <text evidence="4">Belongs to the protein kinase superfamily.</text>
</comment>
<reference evidence="6 7" key="1">
    <citation type="submission" date="2016-07" db="EMBL/GenBank/DDBJ databases">
        <title>Pervasive Adenine N6-methylation of Active Genes in Fungi.</title>
        <authorList>
            <consortium name="DOE Joint Genome Institute"/>
            <person name="Mondo S.J."/>
            <person name="Dannebaum R.O."/>
            <person name="Kuo R.C."/>
            <person name="Labutti K."/>
            <person name="Haridas S."/>
            <person name="Kuo A."/>
            <person name="Salamov A."/>
            <person name="Ahrendt S.R."/>
            <person name="Lipzen A."/>
            <person name="Sullivan W."/>
            <person name="Andreopoulos W.B."/>
            <person name="Clum A."/>
            <person name="Lindquist E."/>
            <person name="Daum C."/>
            <person name="Ramamoorthy G.K."/>
            <person name="Gryganskyi A."/>
            <person name="Culley D."/>
            <person name="Magnuson J.K."/>
            <person name="James T.Y."/>
            <person name="O'Malley M.A."/>
            <person name="Stajich J.E."/>
            <person name="Spatafora J.W."/>
            <person name="Visel A."/>
            <person name="Grigoriev I.V."/>
        </authorList>
    </citation>
    <scope>NUCLEOTIDE SEQUENCE [LARGE SCALE GENOMIC DNA]</scope>
    <source>
        <strain evidence="6 7">CBS 115471</strain>
    </source>
</reference>
<dbReference type="AlphaFoldDB" id="A0A1Y1YKA9"/>
<dbReference type="InterPro" id="IPR008271">
    <property type="entry name" value="Ser/Thr_kinase_AS"/>
</dbReference>
<dbReference type="PROSITE" id="PS50011">
    <property type="entry name" value="PROTEIN_KINASE_DOM"/>
    <property type="match status" value="1"/>
</dbReference>
<feature type="binding site" evidence="3">
    <location>
        <position position="30"/>
    </location>
    <ligand>
        <name>ATP</name>
        <dbReference type="ChEBI" id="CHEBI:30616"/>
    </ligand>
</feature>
<comment type="caution">
    <text evidence="6">The sequence shown here is derived from an EMBL/GenBank/DDBJ whole genome shotgun (WGS) entry which is preliminary data.</text>
</comment>
<sequence>LPIKVLENVGTGAYAIVESVDIGSRLYARKSIGLPRYNQNRIRQTIQNEISVIRSLAHPHIVQVYFTYEEKSRFAIVLHPLASCDLEAYLETNQQSTQSEPNAEHKRLIWQWFRCLANALAFIHSKGVRHKDIKTRNILIKDSKIVFADFGSSHAFLDEGTSVTEGPAFGHTLMYCAPEVISWDKRSRSADVFSLGCVFTEMATSL</sequence>
<organism evidence="6 7">
    <name type="scientific">Clohesyomyces aquaticus</name>
    <dbReference type="NCBI Taxonomy" id="1231657"/>
    <lineage>
        <taxon>Eukaryota</taxon>
        <taxon>Fungi</taxon>
        <taxon>Dikarya</taxon>
        <taxon>Ascomycota</taxon>
        <taxon>Pezizomycotina</taxon>
        <taxon>Dothideomycetes</taxon>
        <taxon>Pleosporomycetidae</taxon>
        <taxon>Pleosporales</taxon>
        <taxon>Lindgomycetaceae</taxon>
        <taxon>Clohesyomyces</taxon>
    </lineage>
</organism>